<dbReference type="OrthoDB" id="5165795at2"/>
<protein>
    <submittedName>
        <fullName evidence="1">Uncharacterized protein</fullName>
    </submittedName>
</protein>
<comment type="caution">
    <text evidence="1">The sequence shown here is derived from an EMBL/GenBank/DDBJ whole genome shotgun (WGS) entry which is preliminary data.</text>
</comment>
<evidence type="ECO:0000313" key="2">
    <source>
        <dbReference type="Proteomes" id="UP000324965"/>
    </source>
</evidence>
<keyword evidence="2" id="KW-1185">Reference proteome</keyword>
<dbReference type="EMBL" id="VDFC01000015">
    <property type="protein sequence ID" value="KAA0941492.1"/>
    <property type="molecule type" value="Genomic_DNA"/>
</dbReference>
<proteinExistence type="predicted"/>
<accession>A0A5B0BJQ3</accession>
<organism evidence="1 2">
    <name type="scientific">Streptomyces apricus</name>
    <dbReference type="NCBI Taxonomy" id="1828112"/>
    <lineage>
        <taxon>Bacteria</taxon>
        <taxon>Bacillati</taxon>
        <taxon>Actinomycetota</taxon>
        <taxon>Actinomycetes</taxon>
        <taxon>Kitasatosporales</taxon>
        <taxon>Streptomycetaceae</taxon>
        <taxon>Streptomyces</taxon>
    </lineage>
</organism>
<dbReference type="RefSeq" id="WP_149510156.1">
    <property type="nucleotide sequence ID" value="NZ_VDFC01000015.1"/>
</dbReference>
<evidence type="ECO:0000313" key="1">
    <source>
        <dbReference type="EMBL" id="KAA0941492.1"/>
    </source>
</evidence>
<sequence>MTRIDATSRLTLRQVAAILTASEVTAFCLDDSTDNAFGRILCNALENAEVKVADLKAARLRPVLVLKSKRTKCSFELENGTTVELSLDRAELDGTPHTLHTIEVGVGHPGLIVAQSTGAAQAGMSSWKSNYTRPYHVPKDLEPQVLTMKGDFQQFQELRDSLLPALLDNSLTNLEPGGNKAHTLAVQAKLL</sequence>
<dbReference type="AlphaFoldDB" id="A0A5B0BJQ3"/>
<reference evidence="1 2" key="1">
    <citation type="submission" date="2019-05" db="EMBL/GenBank/DDBJ databases">
        <authorList>
            <person name="Hariharan J."/>
            <person name="Choudoir M.J."/>
            <person name="Diebold P."/>
            <person name="Panke-Buisse K."/>
            <person name="Buckley D.H."/>
        </authorList>
    </citation>
    <scope>NUCLEOTIDE SEQUENCE [LARGE SCALE GENOMIC DNA]</scope>
    <source>
        <strain evidence="1 2">SUN51</strain>
    </source>
</reference>
<name>A0A5B0BJQ3_9ACTN</name>
<gene>
    <name evidence="1" type="ORF">FGF04_05910</name>
</gene>
<dbReference type="Proteomes" id="UP000324965">
    <property type="component" value="Unassembled WGS sequence"/>
</dbReference>